<dbReference type="SUPFAM" id="SSF103196">
    <property type="entry name" value="Roadblock/LC7 domain"/>
    <property type="match status" value="1"/>
</dbReference>
<evidence type="ECO:0000313" key="3">
    <source>
        <dbReference type="EMBL" id="CAF0803630.1"/>
    </source>
</evidence>
<dbReference type="Proteomes" id="UP000663864">
    <property type="component" value="Unassembled WGS sequence"/>
</dbReference>
<evidence type="ECO:0000313" key="4">
    <source>
        <dbReference type="EMBL" id="CAF1134706.1"/>
    </source>
</evidence>
<dbReference type="EMBL" id="CAJNOT010002627">
    <property type="protein sequence ID" value="CAF1331718.1"/>
    <property type="molecule type" value="Genomic_DNA"/>
</dbReference>
<dbReference type="Pfam" id="PF03259">
    <property type="entry name" value="Robl_LC7"/>
    <property type="match status" value="1"/>
</dbReference>
<dbReference type="Gene3D" id="3.30.450.30">
    <property type="entry name" value="Dynein light chain 2a, cytoplasmic"/>
    <property type="match status" value="1"/>
</dbReference>
<evidence type="ECO:0000259" key="2">
    <source>
        <dbReference type="Pfam" id="PF03259"/>
    </source>
</evidence>
<accession>A0A813SYT2</accession>
<evidence type="ECO:0000313" key="8">
    <source>
        <dbReference type="Proteomes" id="UP000663870"/>
    </source>
</evidence>
<dbReference type="EMBL" id="CAJNOL010000604">
    <property type="protein sequence ID" value="CAF1134706.1"/>
    <property type="molecule type" value="Genomic_DNA"/>
</dbReference>
<comment type="caution">
    <text evidence="3">The sequence shown here is derived from an EMBL/GenBank/DDBJ whole genome shotgun (WGS) entry which is preliminary data.</text>
</comment>
<dbReference type="PANTHER" id="PTHR10779">
    <property type="entry name" value="DYNEIN LIGHT CHAIN ROADBLOCK"/>
    <property type="match status" value="1"/>
</dbReference>
<dbReference type="Proteomes" id="UP000663823">
    <property type="component" value="Unassembled WGS sequence"/>
</dbReference>
<evidence type="ECO:0000256" key="1">
    <source>
        <dbReference type="ARBA" id="ARBA00007191"/>
    </source>
</evidence>
<comment type="similarity">
    <text evidence="1">Belongs to the GAMAD family.</text>
</comment>
<organism evidence="3 9">
    <name type="scientific">Rotaria sordida</name>
    <dbReference type="NCBI Taxonomy" id="392033"/>
    <lineage>
        <taxon>Eukaryota</taxon>
        <taxon>Metazoa</taxon>
        <taxon>Spiralia</taxon>
        <taxon>Gnathifera</taxon>
        <taxon>Rotifera</taxon>
        <taxon>Eurotatoria</taxon>
        <taxon>Bdelloidea</taxon>
        <taxon>Philodinida</taxon>
        <taxon>Philodinidae</taxon>
        <taxon>Rotaria</taxon>
    </lineage>
</organism>
<dbReference type="EMBL" id="CAJOBD010004017">
    <property type="protein sequence ID" value="CAF3976641.1"/>
    <property type="molecule type" value="Genomic_DNA"/>
</dbReference>
<evidence type="ECO:0000313" key="7">
    <source>
        <dbReference type="EMBL" id="CAF3976641.1"/>
    </source>
</evidence>
<dbReference type="EMBL" id="CAJOAX010002317">
    <property type="protein sequence ID" value="CAF3787250.1"/>
    <property type="molecule type" value="Genomic_DNA"/>
</dbReference>
<dbReference type="AlphaFoldDB" id="A0A813SYT2"/>
<reference evidence="3" key="1">
    <citation type="submission" date="2021-02" db="EMBL/GenBank/DDBJ databases">
        <authorList>
            <person name="Nowell W R."/>
        </authorList>
    </citation>
    <scope>NUCLEOTIDE SEQUENCE</scope>
</reference>
<gene>
    <name evidence="7" type="ORF">JBS370_LOCUS24941</name>
    <name evidence="4" type="ORF">JXQ802_LOCUS20890</name>
    <name evidence="6" type="ORF">OTI717_LOCUS17508</name>
    <name evidence="3" type="ORF">RFH988_LOCUS4047</name>
    <name evidence="5" type="ORF">ZHD862_LOCUS29561</name>
</gene>
<dbReference type="InterPro" id="IPR004942">
    <property type="entry name" value="Roadblock/LAMTOR2_dom"/>
</dbReference>
<evidence type="ECO:0000313" key="9">
    <source>
        <dbReference type="Proteomes" id="UP000663882"/>
    </source>
</evidence>
<name>A0A813SYT2_9BILA</name>
<protein>
    <recommendedName>
        <fullName evidence="2">Roadblock/LAMTOR2 domain-containing protein</fullName>
    </recommendedName>
</protein>
<sequence>MALREIQTALDRVQTLEHVTGYICMTSSGVPIRTTFDEEYTKNLVTQLQPFLERIKRTINSIGLKDVVELRLKTKKLEYLLRTDNLCTFIVLQRHEKLKNGIDE</sequence>
<dbReference type="EMBL" id="CAJNOO010000102">
    <property type="protein sequence ID" value="CAF0803630.1"/>
    <property type="molecule type" value="Genomic_DNA"/>
</dbReference>
<dbReference type="Proteomes" id="UP000663870">
    <property type="component" value="Unassembled WGS sequence"/>
</dbReference>
<feature type="domain" description="Roadblock/LAMTOR2" evidence="2">
    <location>
        <begin position="6"/>
        <end position="84"/>
    </location>
</feature>
<dbReference type="Proteomes" id="UP000663836">
    <property type="component" value="Unassembled WGS sequence"/>
</dbReference>
<evidence type="ECO:0000313" key="6">
    <source>
        <dbReference type="EMBL" id="CAF3787250.1"/>
    </source>
</evidence>
<proteinExistence type="inferred from homology"/>
<dbReference type="Proteomes" id="UP000663882">
    <property type="component" value="Unassembled WGS sequence"/>
</dbReference>
<keyword evidence="8" id="KW-1185">Reference proteome</keyword>
<evidence type="ECO:0000313" key="5">
    <source>
        <dbReference type="EMBL" id="CAF1331718.1"/>
    </source>
</evidence>
<dbReference type="OrthoDB" id="9984107at2759"/>